<evidence type="ECO:0000313" key="2">
    <source>
        <dbReference type="EMBL" id="RAM37215.1"/>
    </source>
</evidence>
<evidence type="ECO:0000313" key="3">
    <source>
        <dbReference type="Proteomes" id="UP000249166"/>
    </source>
</evidence>
<reference evidence="2 3" key="1">
    <citation type="submission" date="2018-04" db="EMBL/GenBank/DDBJ databases">
        <title>Bacteria isolated from cave deposits of Manipur.</title>
        <authorList>
            <person name="Sahoo D."/>
            <person name="Sarangthem I."/>
            <person name="Nandeibam J."/>
        </authorList>
    </citation>
    <scope>NUCLEOTIDE SEQUENCE [LARGE SCALE GENOMIC DNA]</scope>
    <source>
        <strain evidence="3">mrc11</strain>
    </source>
</reference>
<dbReference type="AlphaFoldDB" id="A0A328HIE0"/>
<keyword evidence="1" id="KW-0812">Transmembrane</keyword>
<feature type="transmembrane region" description="Helical" evidence="1">
    <location>
        <begin position="23"/>
        <end position="45"/>
    </location>
</feature>
<gene>
    <name evidence="2" type="ORF">DBZ45_11275</name>
</gene>
<dbReference type="Proteomes" id="UP000249166">
    <property type="component" value="Unassembled WGS sequence"/>
</dbReference>
<keyword evidence="1" id="KW-1133">Transmembrane helix</keyword>
<sequence length="112" mass="12300">MRRSCFGGNEMTRNAKFMLYQRTLWAGIIVGVVGLLIMLFSNVFMQTIGTYTFNGSNGFFFALTQVYVLAAQGCLPFSAGLISAALVMRYLAVDSPSSEQQKPEKTGNLPQV</sequence>
<dbReference type="EMBL" id="QLNP01000075">
    <property type="protein sequence ID" value="RAM37215.1"/>
    <property type="molecule type" value="Genomic_DNA"/>
</dbReference>
<evidence type="ECO:0000256" key="1">
    <source>
        <dbReference type="SAM" id="Phobius"/>
    </source>
</evidence>
<accession>A0A328HIE0</accession>
<protein>
    <submittedName>
        <fullName evidence="2">Uncharacterized protein</fullName>
    </submittedName>
</protein>
<feature type="transmembrane region" description="Helical" evidence="1">
    <location>
        <begin position="65"/>
        <end position="92"/>
    </location>
</feature>
<organism evidence="2 3">
    <name type="scientific">Arthrobacter globiformis</name>
    <dbReference type="NCBI Taxonomy" id="1665"/>
    <lineage>
        <taxon>Bacteria</taxon>
        <taxon>Bacillati</taxon>
        <taxon>Actinomycetota</taxon>
        <taxon>Actinomycetes</taxon>
        <taxon>Micrococcales</taxon>
        <taxon>Micrococcaceae</taxon>
        <taxon>Arthrobacter</taxon>
    </lineage>
</organism>
<keyword evidence="1" id="KW-0472">Membrane</keyword>
<name>A0A328HIE0_ARTGO</name>
<comment type="caution">
    <text evidence="2">The sequence shown here is derived from an EMBL/GenBank/DDBJ whole genome shotgun (WGS) entry which is preliminary data.</text>
</comment>
<proteinExistence type="predicted"/>